<keyword evidence="4" id="KW-1185">Reference proteome</keyword>
<gene>
    <name evidence="3" type="ORF">B0A65_20515</name>
</gene>
<accession>A0ABX4BL16</accession>
<evidence type="ECO:0000256" key="1">
    <source>
        <dbReference type="SAM" id="Coils"/>
    </source>
</evidence>
<keyword evidence="1" id="KW-0175">Coiled coil</keyword>
<evidence type="ECO:0000313" key="4">
    <source>
        <dbReference type="Proteomes" id="UP000198382"/>
    </source>
</evidence>
<evidence type="ECO:0000313" key="3">
    <source>
        <dbReference type="EMBL" id="OXA75939.1"/>
    </source>
</evidence>
<feature type="coiled-coil region" evidence="1">
    <location>
        <begin position="1924"/>
        <end position="1961"/>
    </location>
</feature>
<organism evidence="3 4">
    <name type="scientific">Flavobacterium frigidimaris</name>
    <dbReference type="NCBI Taxonomy" id="262320"/>
    <lineage>
        <taxon>Bacteria</taxon>
        <taxon>Pseudomonadati</taxon>
        <taxon>Bacteroidota</taxon>
        <taxon>Flavobacteriia</taxon>
        <taxon>Flavobacteriales</taxon>
        <taxon>Flavobacteriaceae</taxon>
        <taxon>Flavobacterium</taxon>
    </lineage>
</organism>
<feature type="chain" id="PRO_5045697394" description="Head domain of trimeric autotransporter adhesin" evidence="2">
    <location>
        <begin position="20"/>
        <end position="1964"/>
    </location>
</feature>
<comment type="caution">
    <text evidence="3">The sequence shown here is derived from an EMBL/GenBank/DDBJ whole genome shotgun (WGS) entry which is preliminary data.</text>
</comment>
<evidence type="ECO:0000256" key="2">
    <source>
        <dbReference type="SAM" id="SignalP"/>
    </source>
</evidence>
<dbReference type="EMBL" id="MUGV01000040">
    <property type="protein sequence ID" value="OXA75939.1"/>
    <property type="molecule type" value="Genomic_DNA"/>
</dbReference>
<sequence>MKNKLLSVFLILSSYTAYSQVGIGTTMPNSSTQLEVVASDKGVLIPRINLTSSTDAVTIKNGNINSLLVFNTATVSDLKPGYYYWYNTKWNRIVISSETNSIPGTVTYNPTNNVFSYVDNTGVSQVIDIGAIIKSKETVTTIVGNPDGSYTYTNEAGTAVKIDIVGDVTTNFSTIVNNPGVTNIIEQIVDKTKGIVIFNSTTNQFSYIDNAGNPQLVDISTIVKANETVTTLINNGGGSYTYNNESGVAVNIDVVGDVTTNFTTIANDPAVTNIIQNIVNKTAGNVTFNSTTNQFSYIDNSGNTQLVDISTIVKANETVTTLINNGGGSYTYNNESGAAVNIDVVGDVTTNFTTIANDPAVTNIIQNIVNKTAGNVTFNSTTNQFSYIDNSGNTQLVDISTIVKANETVTTLINNGGGSYTYNNESGAAVNIDVVGDVTTNFTTIANDPAVTNIIQNIVNKTAGNVTFNSTTNQFSYIDNSGNTQLVDISTIVKANETVTTLAQNTSTGAITYNNETGIATIVQVKSADAGNILGVGTDGGSLLTPATISNATTVSNASSVNTSTITVNGVTSTGAPIVNSNSTSLTGSSLTTTVNGVASTPLDLAPAIAAGQVLTNLAQDPASGLITYTNENAVDQTAVVTSTDAGNILGVGTDGGSLLTPATISNATTVSNASSVNTSTITVNGVTSTGAPIVNSNATSITGSSLTTTVNGVASTPLDLAPAIAAGQVLTNLAQDPASGLITYTNENAVDQTAVVTSTDAGNILGVGTDGGSLLTPTAITSATTVSNASSVNTSTITVNGVTSTGAPIVNSNATSLTGSSLTTTVNGVASTALDLAPAITSAQTITNLAQDPASGLITYTNENAVDQTAVVTSTDAGNILGVGTDGGSLLTPTAITSATTVSNASSVNTTTVTVNGVTSTGAPIVNSNATSITGSSLTTTVNGVASAALDLAPAITSATTVSNASLVNTSTITVNGVTSTGAPIVNSNGTSLTGSSLTTTVNGVSSTPLDLAPAIAAGQVLTNLAQDPASGLITYTNENAVDQTAVVTSTDAGNILGVGTDGGSLLTPTAITSATTVSNASLVNTSTITVNGVTSTGAPIVNSNGTSLTGSSLTTTVNGVSSTPLDLAPAIAAGQVLTNLAQDPASGLITYTNENAVDQTAVVTSTDAGNILGVGTDGGSLLTPTAITTATTVSNASSVNTSTITVNGKTSTGAPIVNSNATSLTGSSLTTTVNGVASTALDLAPAISAATTNTLTATDGNLISTVNGVATSPAVPVLITADNGLTATNGNVQLGGTLTNPTSILTDPSNTLAIEGLMNAPPFNDVVVVDPFTGVLQKTTVKELNFFNWSIEGNMGIQSSFHFLGTIDDADLVFKRNSTIAGRLQVNNTSFGVNALTDSSGGINNVAVGTLALSNNTTGQNNTSLGFSAMTSNTTGSENIGAGYFALNLSTNGGQNTAFGNSSFQNLTQGNRNTAIGYSSGLTLGSGEDVTLIGAFTGSADGLSYATAIGSGAFVATSNSLVLGGANTNVGIGTDSPTNTFHIIPATGIDPVRVEGLQTGINTDNVVVADANGVFKTVTASSLIPATTVSNTSDDNNLSTTVNGVPGTAVTIINSNLTSLSGASLVTTVNGVPSTALDLTPAIKANETVTVVAPVVVTGNTIANYTNEAGGAPVAIQESISSLNDVVTQGTDQYGQLIDIHTLTFTDEASVAHPINMSVLVKGVETLTSLTYDGAAHSLIYNDEDGNASEFKMVDLIGPAQTLTKLEVNATTGNLDYTDENLQLNSLDLSQAVKEPWFSTITNVGATTNTEDIYTNGWVGIGYTTPSAISNEKLRVNGGISTVNNYYADYVFEDYFKGSSTIKSDYKFKRLPEIEDYIKKYKHLPGITPINELEKTKEGYAFNMSELSIQLLEKTEEIYLHIIEQNKAIEAKDKEIQELKEASKQMNLRLEKLEKLITEQNK</sequence>
<dbReference type="RefSeq" id="WP_089069658.1">
    <property type="nucleotide sequence ID" value="NZ_MUGV01000040.1"/>
</dbReference>
<name>A0ABX4BL16_FLAFR</name>
<reference evidence="3 4" key="1">
    <citation type="submission" date="2016-11" db="EMBL/GenBank/DDBJ databases">
        <title>Whole genomes of Flavobacteriaceae.</title>
        <authorList>
            <person name="Stine C."/>
            <person name="Li C."/>
            <person name="Tadesse D."/>
        </authorList>
    </citation>
    <scope>NUCLEOTIDE SEQUENCE [LARGE SCALE GENOMIC DNA]</scope>
    <source>
        <strain evidence="3 4">DSM 15937</strain>
    </source>
</reference>
<dbReference type="Proteomes" id="UP000198382">
    <property type="component" value="Unassembled WGS sequence"/>
</dbReference>
<proteinExistence type="predicted"/>
<evidence type="ECO:0008006" key="5">
    <source>
        <dbReference type="Google" id="ProtNLM"/>
    </source>
</evidence>
<protein>
    <recommendedName>
        <fullName evidence="5">Head domain of trimeric autotransporter adhesin</fullName>
    </recommendedName>
</protein>
<keyword evidence="2" id="KW-0732">Signal</keyword>
<feature type="signal peptide" evidence="2">
    <location>
        <begin position="1"/>
        <end position="19"/>
    </location>
</feature>